<dbReference type="InterPro" id="IPR009057">
    <property type="entry name" value="Homeodomain-like_sf"/>
</dbReference>
<dbReference type="Gene3D" id="1.10.10.60">
    <property type="entry name" value="Homeodomain-like"/>
    <property type="match status" value="1"/>
</dbReference>
<accession>A0A6F8SQR7</accession>
<dbReference type="RefSeq" id="WP_170968083.1">
    <property type="nucleotide sequence ID" value="NZ_AP022821.1"/>
</dbReference>
<proteinExistence type="predicted"/>
<gene>
    <name evidence="3" type="ORF">HMSLTHF_02740</name>
</gene>
<dbReference type="Proteomes" id="UP000503197">
    <property type="component" value="Chromosome"/>
</dbReference>
<evidence type="ECO:0000256" key="1">
    <source>
        <dbReference type="SAM" id="MobiDB-lite"/>
    </source>
</evidence>
<feature type="region of interest" description="Disordered" evidence="1">
    <location>
        <begin position="251"/>
        <end position="279"/>
    </location>
</feature>
<dbReference type="AlphaFoldDB" id="A0A6F8SQR7"/>
<evidence type="ECO:0000313" key="4">
    <source>
        <dbReference type="Proteomes" id="UP000503197"/>
    </source>
</evidence>
<dbReference type="InterPro" id="IPR006120">
    <property type="entry name" value="Resolvase_HTH_dom"/>
</dbReference>
<evidence type="ECO:0000313" key="3">
    <source>
        <dbReference type="EMBL" id="BCA90499.1"/>
    </source>
</evidence>
<evidence type="ECO:0000259" key="2">
    <source>
        <dbReference type="Pfam" id="PF02796"/>
    </source>
</evidence>
<reference evidence="3 4" key="1">
    <citation type="submission" date="2020-02" db="EMBL/GenBank/DDBJ databases">
        <title>Complete Genome Sequence of Halomonas meridiana strain BAA-801, Isolated from Deep Sea Thermal Vent.</title>
        <authorList>
            <person name="Takahashi Y."/>
            <person name="Takahashi H."/>
            <person name="Galipon J."/>
            <person name="Arakawa K."/>
        </authorList>
    </citation>
    <scope>NUCLEOTIDE SEQUENCE [LARGE SCALE GENOMIC DNA]</scope>
    <source>
        <strain evidence="3 4">Slthf1</strain>
    </source>
</reference>
<dbReference type="GO" id="GO:0003677">
    <property type="term" value="F:DNA binding"/>
    <property type="evidence" value="ECO:0007669"/>
    <property type="project" value="InterPro"/>
</dbReference>
<dbReference type="SUPFAM" id="SSF46689">
    <property type="entry name" value="Homeodomain-like"/>
    <property type="match status" value="1"/>
</dbReference>
<dbReference type="EMBL" id="AP022821">
    <property type="protein sequence ID" value="BCA90499.1"/>
    <property type="molecule type" value="Genomic_DNA"/>
</dbReference>
<name>A0A6F8SQR7_9GAMM</name>
<feature type="region of interest" description="Disordered" evidence="1">
    <location>
        <begin position="45"/>
        <end position="71"/>
    </location>
</feature>
<feature type="compositionally biased region" description="Acidic residues" evidence="1">
    <location>
        <begin position="263"/>
        <end position="279"/>
    </location>
</feature>
<protein>
    <recommendedName>
        <fullName evidence="2">Resolvase HTH domain-containing protein</fullName>
    </recommendedName>
</protein>
<dbReference type="GO" id="GO:0000150">
    <property type="term" value="F:DNA strand exchange activity"/>
    <property type="evidence" value="ECO:0007669"/>
    <property type="project" value="InterPro"/>
</dbReference>
<feature type="domain" description="Resolvase HTH" evidence="2">
    <location>
        <begin position="89"/>
        <end position="127"/>
    </location>
</feature>
<organism evidence="3 4">
    <name type="scientific">Vreelandella aquamarina</name>
    <dbReference type="NCBI Taxonomy" id="77097"/>
    <lineage>
        <taxon>Bacteria</taxon>
        <taxon>Pseudomonadati</taxon>
        <taxon>Pseudomonadota</taxon>
        <taxon>Gammaproteobacteria</taxon>
        <taxon>Oceanospirillales</taxon>
        <taxon>Halomonadaceae</taxon>
        <taxon>Vreelandella</taxon>
    </lineage>
</organism>
<dbReference type="Pfam" id="PF02796">
    <property type="entry name" value="HTH_7"/>
    <property type="match status" value="1"/>
</dbReference>
<sequence>MAAKMTTRQWQKARKLWEADSREGFAWLVRELSLPVSRVAVSRRAKADEWQKRAQPTDPASNTEEEVTHGVTVTPQVTQEVTPVTNDRGRPSEYQPEYAEQAYRLMLLGMTRSQVAEFFEVSEATIYNWCNEYPEFLESIRRGAALADAEVAEALYKRAVGVVLPETHVSNYQGEVTLTGLHRHYPPDTQAARLWLKNRQPELWKDKVEIEEKPTITPIDHEAMRKNIEAALEHAAEVERNMIGRARRLGLQHDDGTYPGETYESDYTELSGDDAGMEQ</sequence>